<dbReference type="InterPro" id="IPR011108">
    <property type="entry name" value="RMMBL"/>
</dbReference>
<dbReference type="InterPro" id="IPR055132">
    <property type="entry name" value="RNase_J_b_CASP"/>
</dbReference>
<evidence type="ECO:0000259" key="7">
    <source>
        <dbReference type="SMART" id="SM00849"/>
    </source>
</evidence>
<feature type="domain" description="Metallo-beta-lactamase" evidence="7">
    <location>
        <begin position="19"/>
        <end position="218"/>
    </location>
</feature>
<dbReference type="InterPro" id="IPR001279">
    <property type="entry name" value="Metallo-B-lactamas"/>
</dbReference>
<accession>A0A6L9U5Z4</accession>
<dbReference type="Gene3D" id="3.60.15.10">
    <property type="entry name" value="Ribonuclease Z/Hydroxyacylglutathione hydrolase-like"/>
    <property type="match status" value="1"/>
</dbReference>
<keyword evidence="2" id="KW-0479">Metal-binding</keyword>
<protein>
    <submittedName>
        <fullName evidence="8">MBL fold metallo-hydrolase</fullName>
    </submittedName>
</protein>
<keyword evidence="5" id="KW-0269">Exonuclease</keyword>
<reference evidence="8 9" key="1">
    <citation type="submission" date="2019-12" db="EMBL/GenBank/DDBJ databases">
        <title>Rhizobium genotypes associated with high levels of biological nitrogen fixation by grain legumes in a temperate-maritime cropping system.</title>
        <authorList>
            <person name="Maluk M."/>
            <person name="Francesc Ferrando Molina F."/>
            <person name="Lopez Del Egido L."/>
            <person name="Lafos M."/>
            <person name="Langarica-Fuentes A."/>
            <person name="Gebre Yohannes G."/>
            <person name="Young M.W."/>
            <person name="Martin P."/>
            <person name="Gantlett R."/>
            <person name="Kenicer G."/>
            <person name="Hawes C."/>
            <person name="Begg G.S."/>
            <person name="Quilliam R.S."/>
            <person name="Squire G.R."/>
            <person name="Poole P.S."/>
            <person name="Young P.W."/>
            <person name="Iannetta P.M."/>
            <person name="James E.K."/>
        </authorList>
    </citation>
    <scope>NUCLEOTIDE SEQUENCE [LARGE SCALE GENOMIC DNA]</scope>
    <source>
        <strain evidence="8 9">JHI1118</strain>
    </source>
</reference>
<dbReference type="InterPro" id="IPR042173">
    <property type="entry name" value="RNase_J_2"/>
</dbReference>
<keyword evidence="6" id="KW-0694">RNA-binding</keyword>
<dbReference type="PANTHER" id="PTHR43694:SF1">
    <property type="entry name" value="RIBONUCLEASE J"/>
    <property type="match status" value="1"/>
</dbReference>
<dbReference type="GO" id="GO:0003723">
    <property type="term" value="F:RNA binding"/>
    <property type="evidence" value="ECO:0007669"/>
    <property type="project" value="UniProtKB-KW"/>
</dbReference>
<dbReference type="Gene3D" id="3.40.50.10710">
    <property type="entry name" value="Metallo-hydrolase/oxidoreductase"/>
    <property type="match status" value="1"/>
</dbReference>
<keyword evidence="1" id="KW-0540">Nuclease</keyword>
<name>A0A6L9U5Z4_9HYPH</name>
<organism evidence="8 9">
    <name type="scientific">Rhizobium lusitanum</name>
    <dbReference type="NCBI Taxonomy" id="293958"/>
    <lineage>
        <taxon>Bacteria</taxon>
        <taxon>Pseudomonadati</taxon>
        <taxon>Pseudomonadota</taxon>
        <taxon>Alphaproteobacteria</taxon>
        <taxon>Hyphomicrobiales</taxon>
        <taxon>Rhizobiaceae</taxon>
        <taxon>Rhizobium/Agrobacterium group</taxon>
        <taxon>Rhizobium</taxon>
    </lineage>
</organism>
<keyword evidence="3 8" id="KW-0378">Hydrolase</keyword>
<dbReference type="InterPro" id="IPR036866">
    <property type="entry name" value="RibonucZ/Hydroxyglut_hydro"/>
</dbReference>
<evidence type="ECO:0000256" key="5">
    <source>
        <dbReference type="ARBA" id="ARBA00022839"/>
    </source>
</evidence>
<evidence type="ECO:0000313" key="9">
    <source>
        <dbReference type="Proteomes" id="UP000483035"/>
    </source>
</evidence>
<dbReference type="AlphaFoldDB" id="A0A6L9U5Z4"/>
<evidence type="ECO:0000256" key="3">
    <source>
        <dbReference type="ARBA" id="ARBA00022801"/>
    </source>
</evidence>
<dbReference type="SUPFAM" id="SSF56281">
    <property type="entry name" value="Metallo-hydrolase/oxidoreductase"/>
    <property type="match status" value="1"/>
</dbReference>
<gene>
    <name evidence="8" type="ORF">GR212_08910</name>
</gene>
<dbReference type="InterPro" id="IPR041636">
    <property type="entry name" value="RNase_J_C"/>
</dbReference>
<keyword evidence="4" id="KW-0862">Zinc</keyword>
<dbReference type="PANTHER" id="PTHR43694">
    <property type="entry name" value="RIBONUCLEASE J"/>
    <property type="match status" value="1"/>
</dbReference>
<dbReference type="Pfam" id="PF07521">
    <property type="entry name" value="RMMBL"/>
    <property type="match status" value="1"/>
</dbReference>
<dbReference type="Pfam" id="PF22505">
    <property type="entry name" value="RNase_J_b_CASP"/>
    <property type="match status" value="1"/>
</dbReference>
<evidence type="ECO:0000256" key="2">
    <source>
        <dbReference type="ARBA" id="ARBA00022723"/>
    </source>
</evidence>
<dbReference type="GO" id="GO:0004527">
    <property type="term" value="F:exonuclease activity"/>
    <property type="evidence" value="ECO:0007669"/>
    <property type="project" value="UniProtKB-KW"/>
</dbReference>
<dbReference type="Pfam" id="PF12706">
    <property type="entry name" value="Lactamase_B_2"/>
    <property type="match status" value="1"/>
</dbReference>
<evidence type="ECO:0000313" key="8">
    <source>
        <dbReference type="EMBL" id="NEI69686.1"/>
    </source>
</evidence>
<evidence type="ECO:0000256" key="1">
    <source>
        <dbReference type="ARBA" id="ARBA00022722"/>
    </source>
</evidence>
<proteinExistence type="predicted"/>
<evidence type="ECO:0000256" key="6">
    <source>
        <dbReference type="ARBA" id="ARBA00022884"/>
    </source>
</evidence>
<dbReference type="RefSeq" id="WP_163986125.1">
    <property type="nucleotide sequence ID" value="NZ_WUEY01000003.1"/>
</dbReference>
<dbReference type="Pfam" id="PF17770">
    <property type="entry name" value="RNase_J_C"/>
    <property type="match status" value="1"/>
</dbReference>
<dbReference type="Gene3D" id="3.10.20.580">
    <property type="match status" value="1"/>
</dbReference>
<dbReference type="GO" id="GO:0046872">
    <property type="term" value="F:metal ion binding"/>
    <property type="evidence" value="ECO:0007669"/>
    <property type="project" value="UniProtKB-KW"/>
</dbReference>
<evidence type="ECO:0000256" key="4">
    <source>
        <dbReference type="ARBA" id="ARBA00022833"/>
    </source>
</evidence>
<dbReference type="EMBL" id="WUEY01000003">
    <property type="protein sequence ID" value="NEI69686.1"/>
    <property type="molecule type" value="Genomic_DNA"/>
</dbReference>
<dbReference type="CDD" id="cd07714">
    <property type="entry name" value="RNaseJ_MBL-fold"/>
    <property type="match status" value="1"/>
</dbReference>
<dbReference type="Proteomes" id="UP000483035">
    <property type="component" value="Unassembled WGS sequence"/>
</dbReference>
<comment type="caution">
    <text evidence="8">The sequence shown here is derived from an EMBL/GenBank/DDBJ whole genome shotgun (WGS) entry which is preliminary data.</text>
</comment>
<dbReference type="SMART" id="SM00849">
    <property type="entry name" value="Lactamase_B"/>
    <property type="match status" value="1"/>
</dbReference>
<sequence length="557" mass="60544">MAKQDELVFLPLGGVGEIGMNLALYGYGPPEQRQWIMVDCGVTFPGPDLPGVDLVLPDIRFLAKERKNLKGIIITHAHEDHYGALNDLWPGLNVPIYASAFTAGLLEAKRDYEKSMGEIPVTLFKAGDRINVGPFNIEGVAVNHSIPEPMSLVIRTPLGNVVHTGDWKIDHEPSLGPLTDETRFRQIGDEGVLALMCDSTNALRDGVSPSEKDVSESLRKIIENAEGRVAITTFSSNVGRIRTVAEAAEAAGREVLLLGSSLKRVVDVARDIGLMEGIKPFIAEDEYGYIPRDKVVVILTGSQGEPRAALAKLSRDEMRNVALAAGDIVVFSSRAIPGNEKAIQDIKNGLIEQGVHVVTDAEALVHVSGHPRRNELQKMYEWTRPAVVVPVHGEATHLTAHKELAEQSGISTVPRVRNGDILRLAPGPVEVIGEAPHGRIFKDGTLIGDFDEMGIGERKKLSYVGHVAVNVVLDARYDIVGDPDVVPIGLPAYDDEGEEMEDTLFDAIVSAIESIPRARRKDLDMLQEAARRAVRSAANQGWGKKPIVTVFVTRTAN</sequence>